<feature type="transmembrane region" description="Helical" evidence="4">
    <location>
        <begin position="360"/>
        <end position="379"/>
    </location>
</feature>
<evidence type="ECO:0000259" key="5">
    <source>
        <dbReference type="PROSITE" id="PS50850"/>
    </source>
</evidence>
<dbReference type="PROSITE" id="PS50850">
    <property type="entry name" value="MFS"/>
    <property type="match status" value="1"/>
</dbReference>
<proteinExistence type="inferred from homology"/>
<dbReference type="SUPFAM" id="SSF103473">
    <property type="entry name" value="MFS general substrate transporter"/>
    <property type="match status" value="1"/>
</dbReference>
<dbReference type="GO" id="GO:0022857">
    <property type="term" value="F:transmembrane transporter activity"/>
    <property type="evidence" value="ECO:0007669"/>
    <property type="project" value="InterPro"/>
</dbReference>
<evidence type="ECO:0000256" key="3">
    <source>
        <dbReference type="SAM" id="MobiDB-lite"/>
    </source>
</evidence>
<evidence type="ECO:0000313" key="7">
    <source>
        <dbReference type="Proteomes" id="UP000076632"/>
    </source>
</evidence>
<dbReference type="Pfam" id="PF07690">
    <property type="entry name" value="MFS_1"/>
    <property type="match status" value="1"/>
</dbReference>
<evidence type="ECO:0000256" key="4">
    <source>
        <dbReference type="SAM" id="Phobius"/>
    </source>
</evidence>
<comment type="similarity">
    <text evidence="2">Belongs to the major facilitator superfamily. Monocarboxylate porter (TC 2.A.1.13) family.</text>
</comment>
<keyword evidence="4" id="KW-0812">Transmembrane</keyword>
<reference evidence="6 7" key="1">
    <citation type="journal article" date="2016" name="Fungal Biol.">
        <title>The genome of Xylona heveae provides a window into fungal endophytism.</title>
        <authorList>
            <person name="Gazis R."/>
            <person name="Kuo A."/>
            <person name="Riley R."/>
            <person name="LaButti K."/>
            <person name="Lipzen A."/>
            <person name="Lin J."/>
            <person name="Amirebrahimi M."/>
            <person name="Hesse C.N."/>
            <person name="Spatafora J.W."/>
            <person name="Henrissat B."/>
            <person name="Hainaut M."/>
            <person name="Grigoriev I.V."/>
            <person name="Hibbett D.S."/>
        </authorList>
    </citation>
    <scope>NUCLEOTIDE SEQUENCE [LARGE SCALE GENOMIC DNA]</scope>
    <source>
        <strain evidence="6 7">TC161</strain>
    </source>
</reference>
<dbReference type="AlphaFoldDB" id="A0A165I3U8"/>
<dbReference type="OrthoDB" id="410267at2759"/>
<name>A0A165I3U8_XYLHT</name>
<feature type="transmembrane region" description="Helical" evidence="4">
    <location>
        <begin position="184"/>
        <end position="207"/>
    </location>
</feature>
<evidence type="ECO:0000313" key="6">
    <source>
        <dbReference type="EMBL" id="KZF24341.1"/>
    </source>
</evidence>
<dbReference type="RefSeq" id="XP_018189896.1">
    <property type="nucleotide sequence ID" value="XM_018332118.1"/>
</dbReference>
<feature type="region of interest" description="Disordered" evidence="3">
    <location>
        <begin position="16"/>
        <end position="49"/>
    </location>
</feature>
<feature type="transmembrane region" description="Helical" evidence="4">
    <location>
        <begin position="420"/>
        <end position="443"/>
    </location>
</feature>
<dbReference type="InParanoid" id="A0A165I3U8"/>
<dbReference type="InterPro" id="IPR011701">
    <property type="entry name" value="MFS"/>
</dbReference>
<evidence type="ECO:0000256" key="1">
    <source>
        <dbReference type="ARBA" id="ARBA00004141"/>
    </source>
</evidence>
<dbReference type="GO" id="GO:0016020">
    <property type="term" value="C:membrane"/>
    <property type="evidence" value="ECO:0007669"/>
    <property type="project" value="UniProtKB-SubCell"/>
</dbReference>
<gene>
    <name evidence="6" type="ORF">L228DRAFT_245264</name>
</gene>
<dbReference type="Proteomes" id="UP000076632">
    <property type="component" value="Unassembled WGS sequence"/>
</dbReference>
<dbReference type="InterPro" id="IPR036259">
    <property type="entry name" value="MFS_trans_sf"/>
</dbReference>
<dbReference type="PANTHER" id="PTHR11360">
    <property type="entry name" value="MONOCARBOXYLATE TRANSPORTER"/>
    <property type="match status" value="1"/>
</dbReference>
<dbReference type="Gene3D" id="1.20.1250.20">
    <property type="entry name" value="MFS general substrate transporter like domains"/>
    <property type="match status" value="1"/>
</dbReference>
<feature type="transmembrane region" description="Helical" evidence="4">
    <location>
        <begin position="329"/>
        <end position="348"/>
    </location>
</feature>
<accession>A0A165I3U8</accession>
<feature type="transmembrane region" description="Helical" evidence="4">
    <location>
        <begin position="162"/>
        <end position="178"/>
    </location>
</feature>
<keyword evidence="4" id="KW-1133">Transmembrane helix</keyword>
<feature type="transmembrane region" description="Helical" evidence="4">
    <location>
        <begin position="292"/>
        <end position="317"/>
    </location>
</feature>
<sequence length="484" mass="52803">MADVYQLTDLCQARTKTRHYDPSPSPNISRWVEPNESTSSLQQRSHPSITQYDAQKQHNLLGYAEADQYPPNLSLARDSSKDDRFPEGGVRSWSVVFGSLCALTASMGLLNSIGTFQAYISTHQLNDYSDGTVGWIFSLYICLSFICGIQTGPVFDAKGPRLLIFAGSLLLVLSMFLLGVCTEYWHFIMVFGILGGIATSLVFTPAVSSVGHFFLVRRGLATGIAMTGGSIGGVIFPLLLQSLFPKIGFAWATRVMGFIILVLLVFANIFLRSRLPPKTGSSILPDLRIFRDIAFTFTTAGIFFVEWGLFIPLSYLTSYALSHGVPVNLAYQLIAIFNGSSFFGRWLPGLVSDKFGRFNIMIVTIILCLITTFALWYPAGGSTAMIIAYAVSFGFASGSNIGLTPVCVGQLVETEMYGRYYATCYTIVSLGTLTGIPIAGQILSANRGGYWGLIVFTGSSYAAGLACFGIARIRQTGWRLKAIY</sequence>
<dbReference type="CDD" id="cd17352">
    <property type="entry name" value="MFS_MCT_SLC16"/>
    <property type="match status" value="1"/>
</dbReference>
<feature type="transmembrane region" description="Helical" evidence="4">
    <location>
        <begin position="133"/>
        <end position="155"/>
    </location>
</feature>
<dbReference type="InterPro" id="IPR020846">
    <property type="entry name" value="MFS_dom"/>
</dbReference>
<comment type="subcellular location">
    <subcellularLocation>
        <location evidence="1">Membrane</location>
        <topology evidence="1">Multi-pass membrane protein</topology>
    </subcellularLocation>
</comment>
<dbReference type="PANTHER" id="PTHR11360:SF177">
    <property type="entry name" value="RIBOFLAVIN TRANSPORTER MCH5"/>
    <property type="match status" value="1"/>
</dbReference>
<evidence type="ECO:0000256" key="2">
    <source>
        <dbReference type="ARBA" id="ARBA00006727"/>
    </source>
</evidence>
<keyword evidence="7" id="KW-1185">Reference proteome</keyword>
<dbReference type="GeneID" id="28897255"/>
<feature type="transmembrane region" description="Helical" evidence="4">
    <location>
        <begin position="93"/>
        <end position="113"/>
    </location>
</feature>
<dbReference type="InterPro" id="IPR050327">
    <property type="entry name" value="Proton-linked_MCT"/>
</dbReference>
<protein>
    <submittedName>
        <fullName evidence="6">MFS general substrate transporter</fullName>
    </submittedName>
</protein>
<feature type="transmembrane region" description="Helical" evidence="4">
    <location>
        <begin position="219"/>
        <end position="239"/>
    </location>
</feature>
<feature type="transmembrane region" description="Helical" evidence="4">
    <location>
        <begin position="449"/>
        <end position="471"/>
    </location>
</feature>
<dbReference type="EMBL" id="KV407456">
    <property type="protein sequence ID" value="KZF24341.1"/>
    <property type="molecule type" value="Genomic_DNA"/>
</dbReference>
<feature type="transmembrane region" description="Helical" evidence="4">
    <location>
        <begin position="385"/>
        <end position="408"/>
    </location>
</feature>
<feature type="transmembrane region" description="Helical" evidence="4">
    <location>
        <begin position="251"/>
        <end position="271"/>
    </location>
</feature>
<organism evidence="6 7">
    <name type="scientific">Xylona heveae (strain CBS 132557 / TC161)</name>
    <dbReference type="NCBI Taxonomy" id="1328760"/>
    <lineage>
        <taxon>Eukaryota</taxon>
        <taxon>Fungi</taxon>
        <taxon>Dikarya</taxon>
        <taxon>Ascomycota</taxon>
        <taxon>Pezizomycotina</taxon>
        <taxon>Xylonomycetes</taxon>
        <taxon>Xylonales</taxon>
        <taxon>Xylonaceae</taxon>
        <taxon>Xylona</taxon>
    </lineage>
</organism>
<dbReference type="FunCoup" id="A0A165I3U8">
    <property type="interactions" value="168"/>
</dbReference>
<keyword evidence="4" id="KW-0472">Membrane</keyword>
<feature type="compositionally biased region" description="Polar residues" evidence="3">
    <location>
        <begin position="35"/>
        <end position="49"/>
    </location>
</feature>
<dbReference type="OMA" id="DLVWQIS"/>
<feature type="domain" description="Major facilitator superfamily (MFS) profile" evidence="5">
    <location>
        <begin position="294"/>
        <end position="484"/>
    </location>
</feature>